<feature type="transmembrane region" description="Helical" evidence="1">
    <location>
        <begin position="26"/>
        <end position="44"/>
    </location>
</feature>
<name>G7Y7P6_CLOSI</name>
<proteinExistence type="predicted"/>
<feature type="transmembrane region" description="Helical" evidence="1">
    <location>
        <begin position="139"/>
        <end position="158"/>
    </location>
</feature>
<protein>
    <submittedName>
        <fullName evidence="2">Uncharacterized protein</fullName>
    </submittedName>
</protein>
<accession>G7Y7P6</accession>
<keyword evidence="3" id="KW-1185">Reference proteome</keyword>
<keyword evidence="1" id="KW-1133">Transmembrane helix</keyword>
<evidence type="ECO:0000313" key="2">
    <source>
        <dbReference type="EMBL" id="GAA48981.1"/>
    </source>
</evidence>
<dbReference type="AlphaFoldDB" id="G7Y7P6"/>
<reference key="2">
    <citation type="submission" date="2011-10" db="EMBL/GenBank/DDBJ databases">
        <title>The genome and transcriptome sequence of Clonorchis sinensis provide insights into the carcinogenic liver fluke.</title>
        <authorList>
            <person name="Wang X."/>
            <person name="Huang Y."/>
            <person name="Chen W."/>
            <person name="Liu H."/>
            <person name="Guo L."/>
            <person name="Chen Y."/>
            <person name="Luo F."/>
            <person name="Zhou W."/>
            <person name="Sun J."/>
            <person name="Mao Q."/>
            <person name="Liang P."/>
            <person name="Zhou C."/>
            <person name="Tian Y."/>
            <person name="Men J."/>
            <person name="Lv X."/>
            <person name="Huang L."/>
            <person name="Zhou J."/>
            <person name="Hu Y."/>
            <person name="Li R."/>
            <person name="Zhang F."/>
            <person name="Lei H."/>
            <person name="Li X."/>
            <person name="Hu X."/>
            <person name="Liang C."/>
            <person name="Xu J."/>
            <person name="Wu Z."/>
            <person name="Yu X."/>
        </authorList>
    </citation>
    <scope>NUCLEOTIDE SEQUENCE</scope>
    <source>
        <strain>Henan</strain>
    </source>
</reference>
<feature type="transmembrane region" description="Helical" evidence="1">
    <location>
        <begin position="93"/>
        <end position="119"/>
    </location>
</feature>
<evidence type="ECO:0000256" key="1">
    <source>
        <dbReference type="SAM" id="Phobius"/>
    </source>
</evidence>
<keyword evidence="1" id="KW-0812">Transmembrane</keyword>
<sequence>MANHNYRAAVFGVGNSAGTLMRCLRSVYLCMFCTIGILCTSFSVSKSPYSTEGATQSLSVSMFVTAIIALVIFVATLLFALGTLLFPLVNRTYGVVVIIFGCLIVFFTSVSYGLLVGYNHYHVTGNPGKNVTSPTVGEWTFASTALGTGLLTIGLVTLSSDDNMLDI</sequence>
<organism evidence="2 3">
    <name type="scientific">Clonorchis sinensis</name>
    <name type="common">Chinese liver fluke</name>
    <dbReference type="NCBI Taxonomy" id="79923"/>
    <lineage>
        <taxon>Eukaryota</taxon>
        <taxon>Metazoa</taxon>
        <taxon>Spiralia</taxon>
        <taxon>Lophotrochozoa</taxon>
        <taxon>Platyhelminthes</taxon>
        <taxon>Trematoda</taxon>
        <taxon>Digenea</taxon>
        <taxon>Opisthorchiida</taxon>
        <taxon>Opisthorchiata</taxon>
        <taxon>Opisthorchiidae</taxon>
        <taxon>Clonorchis</taxon>
    </lineage>
</organism>
<dbReference type="EMBL" id="DF142922">
    <property type="protein sequence ID" value="GAA48981.1"/>
    <property type="molecule type" value="Genomic_DNA"/>
</dbReference>
<keyword evidence="1" id="KW-0472">Membrane</keyword>
<evidence type="ECO:0000313" key="3">
    <source>
        <dbReference type="Proteomes" id="UP000008909"/>
    </source>
</evidence>
<reference evidence="2" key="1">
    <citation type="journal article" date="2011" name="Genome Biol.">
        <title>The draft genome of the carcinogenic human liver fluke Clonorchis sinensis.</title>
        <authorList>
            <person name="Wang X."/>
            <person name="Chen W."/>
            <person name="Huang Y."/>
            <person name="Sun J."/>
            <person name="Men J."/>
            <person name="Liu H."/>
            <person name="Luo F."/>
            <person name="Guo L."/>
            <person name="Lv X."/>
            <person name="Deng C."/>
            <person name="Zhou C."/>
            <person name="Fan Y."/>
            <person name="Li X."/>
            <person name="Huang L."/>
            <person name="Hu Y."/>
            <person name="Liang C."/>
            <person name="Hu X."/>
            <person name="Xu J."/>
            <person name="Yu X."/>
        </authorList>
    </citation>
    <scope>NUCLEOTIDE SEQUENCE [LARGE SCALE GENOMIC DNA]</scope>
    <source>
        <strain evidence="2">Henan</strain>
    </source>
</reference>
<feature type="transmembrane region" description="Helical" evidence="1">
    <location>
        <begin position="64"/>
        <end position="86"/>
    </location>
</feature>
<gene>
    <name evidence="2" type="ORF">CLF_102338</name>
</gene>
<dbReference type="Proteomes" id="UP000008909">
    <property type="component" value="Unassembled WGS sequence"/>
</dbReference>